<accession>A0A1I7D8D9</accession>
<evidence type="ECO:0000256" key="1">
    <source>
        <dbReference type="SAM" id="MobiDB-lite"/>
    </source>
</evidence>
<reference evidence="3" key="1">
    <citation type="submission" date="2016-10" db="EMBL/GenBank/DDBJ databases">
        <authorList>
            <person name="Varghese N."/>
            <person name="Submissions S."/>
        </authorList>
    </citation>
    <scope>NUCLEOTIDE SEQUENCE [LARGE SCALE GENOMIC DNA]</scope>
    <source>
        <strain evidence="3">DSM 46136</strain>
    </source>
</reference>
<dbReference type="RefSeq" id="WP_093584814.1">
    <property type="nucleotide sequence ID" value="NZ_FPBA01000039.1"/>
</dbReference>
<evidence type="ECO:0000313" key="2">
    <source>
        <dbReference type="EMBL" id="SFU08013.1"/>
    </source>
</evidence>
<gene>
    <name evidence="2" type="ORF">SAMN05660657_05469</name>
</gene>
<proteinExistence type="predicted"/>
<protein>
    <submittedName>
        <fullName evidence="2">Uncharacterized protein</fullName>
    </submittedName>
</protein>
<dbReference type="STRING" id="1296565.SAMN05660657_05469"/>
<name>A0A1I7D8D9_9ACTN</name>
<feature type="region of interest" description="Disordered" evidence="1">
    <location>
        <begin position="29"/>
        <end position="64"/>
    </location>
</feature>
<evidence type="ECO:0000313" key="3">
    <source>
        <dbReference type="Proteomes" id="UP000199546"/>
    </source>
</evidence>
<organism evidence="2 3">
    <name type="scientific">Geodermatophilus amargosae</name>
    <dbReference type="NCBI Taxonomy" id="1296565"/>
    <lineage>
        <taxon>Bacteria</taxon>
        <taxon>Bacillati</taxon>
        <taxon>Actinomycetota</taxon>
        <taxon>Actinomycetes</taxon>
        <taxon>Geodermatophilales</taxon>
        <taxon>Geodermatophilaceae</taxon>
        <taxon>Geodermatophilus</taxon>
    </lineage>
</organism>
<keyword evidence="3" id="KW-1185">Reference proteome</keyword>
<dbReference type="AlphaFoldDB" id="A0A1I7D8D9"/>
<feature type="region of interest" description="Disordered" evidence="1">
    <location>
        <begin position="1"/>
        <end position="20"/>
    </location>
</feature>
<dbReference type="EMBL" id="FPBA01000039">
    <property type="protein sequence ID" value="SFU08013.1"/>
    <property type="molecule type" value="Genomic_DNA"/>
</dbReference>
<feature type="compositionally biased region" description="Basic and acidic residues" evidence="1">
    <location>
        <begin position="33"/>
        <end position="50"/>
    </location>
</feature>
<dbReference type="OrthoDB" id="3237625at2"/>
<dbReference type="Proteomes" id="UP000199546">
    <property type="component" value="Unassembled WGS sequence"/>
</dbReference>
<sequence length="170" mass="18476">MTEPSAQLTAAADRVGTPPTAEYDALLASAARELSEGDRHPQPPRADRPDGAPSTGPRPDDADLRREEVRSLLLAYAVAGRLVTDPDTTLAVARENLRRMRQSVTGGSATVWLDAWQRLLDCPLPELLATLTSTSSWSCDLRQNSPFAGVLTPQERAQVLATHRRLAGRR</sequence>